<evidence type="ECO:0000256" key="8">
    <source>
        <dbReference type="SAM" id="SignalP"/>
    </source>
</evidence>
<feature type="signal peptide" evidence="8">
    <location>
        <begin position="1"/>
        <end position="21"/>
    </location>
</feature>
<evidence type="ECO:0000256" key="7">
    <source>
        <dbReference type="ARBA" id="ARBA00044505"/>
    </source>
</evidence>
<evidence type="ECO:0000256" key="1">
    <source>
        <dbReference type="ARBA" id="ARBA00004459"/>
    </source>
</evidence>
<proteinExistence type="inferred from homology"/>
<keyword evidence="3" id="KW-0472">Membrane</keyword>
<dbReference type="PROSITE" id="PS51257">
    <property type="entry name" value="PROKAR_LIPOPROTEIN"/>
    <property type="match status" value="1"/>
</dbReference>
<keyword evidence="10" id="KW-1185">Reference proteome</keyword>
<sequence>MNRLHLAGAAALSLTLIGCQAISYAPGYNSGGFNQPRRAGIEGQWVDPNGIVSSFYSGRFETRTTDTNSLLAQGSYTQVSPSLVEIELTSLLRNTTSKVNCAQVSRDRLNCTSSSGSQFTLSRRA</sequence>
<comment type="caution">
    <text evidence="9">The sequence shown here is derived from an EMBL/GenBank/DDBJ whole genome shotgun (WGS) entry which is preliminary data.</text>
</comment>
<evidence type="ECO:0000256" key="5">
    <source>
        <dbReference type="ARBA" id="ARBA00023237"/>
    </source>
</evidence>
<protein>
    <recommendedName>
        <fullName evidence="11">Outer membrane lipoprotein</fullName>
    </recommendedName>
</protein>
<comment type="subcellular location">
    <subcellularLocation>
        <location evidence="1">Cell outer membrane</location>
        <topology evidence="1">Lipid-anchor</topology>
    </subcellularLocation>
</comment>
<keyword evidence="2 8" id="KW-0732">Signal</keyword>
<dbReference type="Pfam" id="PF26368">
    <property type="entry name" value="OMP10"/>
    <property type="match status" value="1"/>
</dbReference>
<dbReference type="RefSeq" id="WP_219201811.1">
    <property type="nucleotide sequence ID" value="NZ_JAHWQX010000003.1"/>
</dbReference>
<gene>
    <name evidence="9" type="ORF">KY465_11215</name>
</gene>
<evidence type="ECO:0000313" key="10">
    <source>
        <dbReference type="Proteomes" id="UP001430804"/>
    </source>
</evidence>
<keyword evidence="4" id="KW-0564">Palmitate</keyword>
<evidence type="ECO:0000256" key="4">
    <source>
        <dbReference type="ARBA" id="ARBA00023139"/>
    </source>
</evidence>
<dbReference type="InterPro" id="IPR049857">
    <property type="entry name" value="Omp10-like"/>
</dbReference>
<evidence type="ECO:0000313" key="9">
    <source>
        <dbReference type="EMBL" id="MBW3097848.1"/>
    </source>
</evidence>
<reference evidence="9" key="1">
    <citation type="submission" date="2021-07" db="EMBL/GenBank/DDBJ databases">
        <title>Pseudohoeflea marina sp. nov. a polyhydroxyalcanoate-producing bacterium.</title>
        <authorList>
            <person name="Zheng W."/>
            <person name="Yu S."/>
            <person name="Huang Y."/>
        </authorList>
    </citation>
    <scope>NUCLEOTIDE SEQUENCE</scope>
    <source>
        <strain evidence="9">DP4N28-3</strain>
    </source>
</reference>
<evidence type="ECO:0008006" key="11">
    <source>
        <dbReference type="Google" id="ProtNLM"/>
    </source>
</evidence>
<name>A0ABS6WQC8_9HYPH</name>
<keyword evidence="6" id="KW-0449">Lipoprotein</keyword>
<evidence type="ECO:0000256" key="2">
    <source>
        <dbReference type="ARBA" id="ARBA00022729"/>
    </source>
</evidence>
<organism evidence="9 10">
    <name type="scientific">Pseudohoeflea coraliihabitans</name>
    <dbReference type="NCBI Taxonomy" id="2860393"/>
    <lineage>
        <taxon>Bacteria</taxon>
        <taxon>Pseudomonadati</taxon>
        <taxon>Pseudomonadota</taxon>
        <taxon>Alphaproteobacteria</taxon>
        <taxon>Hyphomicrobiales</taxon>
        <taxon>Rhizobiaceae</taxon>
        <taxon>Pseudohoeflea</taxon>
    </lineage>
</organism>
<comment type="similarity">
    <text evidence="7">Belongs to the rhizobiaceae omp10 lipoprotein family.</text>
</comment>
<evidence type="ECO:0000256" key="3">
    <source>
        <dbReference type="ARBA" id="ARBA00023136"/>
    </source>
</evidence>
<evidence type="ECO:0000256" key="6">
    <source>
        <dbReference type="ARBA" id="ARBA00023288"/>
    </source>
</evidence>
<accession>A0ABS6WQC8</accession>
<feature type="chain" id="PRO_5045285597" description="Outer membrane lipoprotein" evidence="8">
    <location>
        <begin position="22"/>
        <end position="125"/>
    </location>
</feature>
<dbReference type="Proteomes" id="UP001430804">
    <property type="component" value="Unassembled WGS sequence"/>
</dbReference>
<keyword evidence="5" id="KW-0998">Cell outer membrane</keyword>
<dbReference type="EMBL" id="JAHWQX010000003">
    <property type="protein sequence ID" value="MBW3097848.1"/>
    <property type="molecule type" value="Genomic_DNA"/>
</dbReference>